<protein>
    <submittedName>
        <fullName evidence="1">Uncharacterized protein</fullName>
    </submittedName>
</protein>
<evidence type="ECO:0000313" key="1">
    <source>
        <dbReference type="EMBL" id="AYB46278.1"/>
    </source>
</evidence>
<gene>
    <name evidence="1" type="ORF">D5F53_24595</name>
</gene>
<reference evidence="1 2" key="1">
    <citation type="submission" date="2018-09" db="EMBL/GenBank/DDBJ databases">
        <title>Genome Sequence of Paenibacillus lautus Strain E7593-69, Azo Dye-Degrading Bacteria, Isolated from Commercial Tattoo Inks.</title>
        <authorList>
            <person name="Nho S.W."/>
            <person name="Kim S.-J."/>
            <person name="Kweon O."/>
            <person name="Cerniglia C.E."/>
        </authorList>
    </citation>
    <scope>NUCLEOTIDE SEQUENCE [LARGE SCALE GENOMIC DNA]</scope>
    <source>
        <strain evidence="1 2">E7593-69</strain>
    </source>
</reference>
<dbReference type="RefSeq" id="WP_119849897.1">
    <property type="nucleotide sequence ID" value="NZ_CP032412.1"/>
</dbReference>
<sequence>MILTLEDVTKLNRKEDKVFLSAVPMHTLKAWKLSSIESAVVNNDVVFICYETLTELSSTTVQFENPLLLYQLPVADDTDEYPVILLANDHYLPKYCEYQLMSHDFINRLIEKSDKISVNSTKLMTQRSLMAALKHFDQVKIGTKLWPKLSSDLIQYFKSLFVAYPYLNYLPVAERKSFRKRSVADASFAWEMYIKFFIDEWLVKQDVIDIPNMKKPFIYKEWSGEFFNRDNPLWKEYTTSNGKFLFNDSVRDLIYQIWITWIREPE</sequence>
<keyword evidence="2" id="KW-1185">Reference proteome</keyword>
<dbReference type="Proteomes" id="UP000266552">
    <property type="component" value="Chromosome"/>
</dbReference>
<organism evidence="1 2">
    <name type="scientific">Paenibacillus lautus</name>
    <name type="common">Bacillus lautus</name>
    <dbReference type="NCBI Taxonomy" id="1401"/>
    <lineage>
        <taxon>Bacteria</taxon>
        <taxon>Bacillati</taxon>
        <taxon>Bacillota</taxon>
        <taxon>Bacilli</taxon>
        <taxon>Bacillales</taxon>
        <taxon>Paenibacillaceae</taxon>
        <taxon>Paenibacillus</taxon>
    </lineage>
</organism>
<accession>A0A385TT32</accession>
<dbReference type="KEGG" id="plw:D5F53_24595"/>
<name>A0A385TT32_PAELA</name>
<dbReference type="AlphaFoldDB" id="A0A385TT32"/>
<dbReference type="EMBL" id="CP032412">
    <property type="protein sequence ID" value="AYB46278.1"/>
    <property type="molecule type" value="Genomic_DNA"/>
</dbReference>
<proteinExistence type="predicted"/>
<evidence type="ECO:0000313" key="2">
    <source>
        <dbReference type="Proteomes" id="UP000266552"/>
    </source>
</evidence>